<dbReference type="RefSeq" id="WP_277444253.1">
    <property type="nucleotide sequence ID" value="NZ_JAKOAV010000019.1"/>
</dbReference>
<dbReference type="Gene3D" id="3.30.420.180">
    <property type="entry name" value="CobE/GbiG C-terminal domain"/>
    <property type="match status" value="1"/>
</dbReference>
<organism evidence="4 5">
    <name type="scientific">Pelotomaculum isophthalicicum JI</name>
    <dbReference type="NCBI Taxonomy" id="947010"/>
    <lineage>
        <taxon>Bacteria</taxon>
        <taxon>Bacillati</taxon>
        <taxon>Bacillota</taxon>
        <taxon>Clostridia</taxon>
        <taxon>Eubacteriales</taxon>
        <taxon>Desulfotomaculaceae</taxon>
        <taxon>Pelotomaculum</taxon>
    </lineage>
</organism>
<keyword evidence="4" id="KW-0378">Hydrolase</keyword>
<dbReference type="InterPro" id="IPR052553">
    <property type="entry name" value="CbiG_hydrolase"/>
</dbReference>
<dbReference type="InterPro" id="IPR038029">
    <property type="entry name" value="GbiG_N_sf"/>
</dbReference>
<evidence type="ECO:0000259" key="1">
    <source>
        <dbReference type="Pfam" id="PF01890"/>
    </source>
</evidence>
<dbReference type="GO" id="GO:0016787">
    <property type="term" value="F:hydrolase activity"/>
    <property type="evidence" value="ECO:0007669"/>
    <property type="project" value="UniProtKB-KW"/>
</dbReference>
<dbReference type="SUPFAM" id="SSF159664">
    <property type="entry name" value="CobE/GbiG C-terminal domain-like"/>
    <property type="match status" value="1"/>
</dbReference>
<name>A0A9X4JWA2_9FIRM</name>
<feature type="domain" description="Cobalamin biosynthesis central region" evidence="3">
    <location>
        <begin position="136"/>
        <end position="224"/>
    </location>
</feature>
<dbReference type="GO" id="GO:0009236">
    <property type="term" value="P:cobalamin biosynthetic process"/>
    <property type="evidence" value="ECO:0007669"/>
    <property type="project" value="InterPro"/>
</dbReference>
<evidence type="ECO:0000313" key="4">
    <source>
        <dbReference type="EMBL" id="MDF9408847.1"/>
    </source>
</evidence>
<feature type="domain" description="CobE/GbiG C-terminal" evidence="1">
    <location>
        <begin position="227"/>
        <end position="348"/>
    </location>
</feature>
<dbReference type="PANTHER" id="PTHR37477">
    <property type="entry name" value="COBALT-PRECORRIN-5A HYDROLASE"/>
    <property type="match status" value="1"/>
</dbReference>
<gene>
    <name evidence="4" type="ORF">L7E55_10850</name>
</gene>
<dbReference type="AlphaFoldDB" id="A0A9X4JWA2"/>
<dbReference type="EMBL" id="JAKOAV010000019">
    <property type="protein sequence ID" value="MDF9408847.1"/>
    <property type="molecule type" value="Genomic_DNA"/>
</dbReference>
<dbReference type="InterPro" id="IPR036518">
    <property type="entry name" value="CobE/GbiG_C_sf"/>
</dbReference>
<evidence type="ECO:0000313" key="5">
    <source>
        <dbReference type="Proteomes" id="UP001154312"/>
    </source>
</evidence>
<feature type="domain" description="Cobalamin synthesis G N-terminal" evidence="2">
    <location>
        <begin position="52"/>
        <end position="131"/>
    </location>
</feature>
<dbReference type="InterPro" id="IPR002750">
    <property type="entry name" value="CobE/GbiG_C"/>
</dbReference>
<dbReference type="Pfam" id="PF11760">
    <property type="entry name" value="CbiG_N"/>
    <property type="match status" value="1"/>
</dbReference>
<keyword evidence="5" id="KW-1185">Reference proteome</keyword>
<evidence type="ECO:0000259" key="2">
    <source>
        <dbReference type="Pfam" id="PF11760"/>
    </source>
</evidence>
<sequence>MNVAIVTLTEAGLETGLRLAKGLGGNVTVYTKQAVPDGIEAKPVEGRLRDFLGILWSRHEGLILIMAAGIAVRCLANYLESKYRDPAVVVLDDQGRFAVSLLSGHLGGANELARRATAVLGGEAVITTASDVRGLPALDLLARELGLKPSPPARLAAVSAALVNGRRVGIWAEEPWLSRCRKLAPELPCFHMKSFNGSSGWDAGVLVTALRLTDPGPRWLFFRPAQIVAGIGCRRDVGEGQILAALGRALREAGYSRWCLAALASMDIKAGEPGLLAAARRLGCGLKTYPAEDLAAVLETRPDLAFSSTVQAKVGVGGVCEPAALLAAGRGELIFRKHRYEGVTIALARAAWW</sequence>
<proteinExistence type="predicted"/>
<dbReference type="Proteomes" id="UP001154312">
    <property type="component" value="Unassembled WGS sequence"/>
</dbReference>
<accession>A0A9X4JWA2</accession>
<dbReference type="InterPro" id="IPR021744">
    <property type="entry name" value="CbiG_N"/>
</dbReference>
<dbReference type="Pfam" id="PF11761">
    <property type="entry name" value="CbiG_mid"/>
    <property type="match status" value="1"/>
</dbReference>
<reference evidence="4" key="1">
    <citation type="submission" date="2022-02" db="EMBL/GenBank/DDBJ databases">
        <authorList>
            <person name="Leng L."/>
        </authorList>
    </citation>
    <scope>NUCLEOTIDE SEQUENCE</scope>
    <source>
        <strain evidence="4">JI</strain>
    </source>
</reference>
<dbReference type="InterPro" id="IPR021745">
    <property type="entry name" value="CbiG_mid"/>
</dbReference>
<evidence type="ECO:0000259" key="3">
    <source>
        <dbReference type="Pfam" id="PF11761"/>
    </source>
</evidence>
<dbReference type="PANTHER" id="PTHR37477:SF1">
    <property type="entry name" value="COBALT-PRECORRIN-5A HYDROLASE"/>
    <property type="match status" value="1"/>
</dbReference>
<dbReference type="SUPFAM" id="SSF159672">
    <property type="entry name" value="CbiG N-terminal domain-like"/>
    <property type="match status" value="1"/>
</dbReference>
<dbReference type="Pfam" id="PF01890">
    <property type="entry name" value="CbiG_C"/>
    <property type="match status" value="1"/>
</dbReference>
<comment type="caution">
    <text evidence="4">The sequence shown here is derived from an EMBL/GenBank/DDBJ whole genome shotgun (WGS) entry which is preliminary data.</text>
</comment>
<dbReference type="Gene3D" id="3.40.50.11220">
    <property type="match status" value="1"/>
</dbReference>
<protein>
    <submittedName>
        <fullName evidence="4">Cobalt-precorrin 5A hydrolase</fullName>
    </submittedName>
</protein>